<dbReference type="Proteomes" id="UP001140094">
    <property type="component" value="Unassembled WGS sequence"/>
</dbReference>
<sequence length="282" mass="31580">MDPIFDNPKDYVAERSIRMCEQQLENFPFTEPLDAYQIQRLTEIEDAMLWCSTDKYDLEDRISAIQEEIQPWLLKKYELVEAAKKAAKRSNNDHAEEAVGAGKTTAETHGQAAGDYSSQKSDVSAGAGLNYGIKEKADDMAEWSAQGRRQSLAAKREELLGEAQSLRRRGVVPDSVEGVERLLQSQRETHEELTSELSKMSGALKANSMAFGSLVERDKELVEETSEMLGRSASGVGTQGARLNKYRKRAWGTTGMTWLAVLVVVAVFFMLVLFMRVAPKRY</sequence>
<dbReference type="GO" id="GO:0015031">
    <property type="term" value="P:protein transport"/>
    <property type="evidence" value="ECO:0007669"/>
    <property type="project" value="UniProtKB-KW"/>
</dbReference>
<feature type="compositionally biased region" description="Basic and acidic residues" evidence="11">
    <location>
        <begin position="88"/>
        <end position="97"/>
    </location>
</feature>
<evidence type="ECO:0000313" key="14">
    <source>
        <dbReference type="Proteomes" id="UP001140094"/>
    </source>
</evidence>
<dbReference type="CDD" id="cd15860">
    <property type="entry name" value="SNARE_USE1"/>
    <property type="match status" value="1"/>
</dbReference>
<keyword evidence="8 12" id="KW-1133">Transmembrane helix</keyword>
<feature type="region of interest" description="Disordered" evidence="11">
    <location>
        <begin position="88"/>
        <end position="119"/>
    </location>
</feature>
<keyword evidence="9 12" id="KW-0472">Membrane</keyword>
<dbReference type="Pfam" id="PF09753">
    <property type="entry name" value="Use1"/>
    <property type="match status" value="1"/>
</dbReference>
<dbReference type="AlphaFoldDB" id="A0A9W8HRD1"/>
<evidence type="ECO:0000256" key="1">
    <source>
        <dbReference type="ARBA" id="ARBA00004163"/>
    </source>
</evidence>
<keyword evidence="6" id="KW-0931">ER-Golgi transport</keyword>
<dbReference type="GO" id="GO:0006890">
    <property type="term" value="P:retrograde vesicle-mediated transport, Golgi to endoplasmic reticulum"/>
    <property type="evidence" value="ECO:0007669"/>
    <property type="project" value="TreeGrafter"/>
</dbReference>
<evidence type="ECO:0000256" key="5">
    <source>
        <dbReference type="ARBA" id="ARBA00022824"/>
    </source>
</evidence>
<keyword evidence="3" id="KW-0813">Transport</keyword>
<dbReference type="InterPro" id="IPR019150">
    <property type="entry name" value="Vesicle_transport_protein_Use1"/>
</dbReference>
<dbReference type="OrthoDB" id="4506189at2759"/>
<dbReference type="GO" id="GO:0005789">
    <property type="term" value="C:endoplasmic reticulum membrane"/>
    <property type="evidence" value="ECO:0007669"/>
    <property type="project" value="UniProtKB-SubCell"/>
</dbReference>
<comment type="subcellular location">
    <subcellularLocation>
        <location evidence="1">Endoplasmic reticulum membrane</location>
        <topology evidence="1">Single-pass type IV membrane protein</topology>
    </subcellularLocation>
</comment>
<gene>
    <name evidence="13" type="ORF">H4R20_005621</name>
</gene>
<evidence type="ECO:0000256" key="6">
    <source>
        <dbReference type="ARBA" id="ARBA00022892"/>
    </source>
</evidence>
<evidence type="ECO:0000256" key="10">
    <source>
        <dbReference type="SAM" id="Coils"/>
    </source>
</evidence>
<dbReference type="PANTHER" id="PTHR13050">
    <property type="entry name" value="USE1-LIKE PROTEIN"/>
    <property type="match status" value="1"/>
</dbReference>
<evidence type="ECO:0000256" key="12">
    <source>
        <dbReference type="SAM" id="Phobius"/>
    </source>
</evidence>
<evidence type="ECO:0000256" key="11">
    <source>
        <dbReference type="SAM" id="MobiDB-lite"/>
    </source>
</evidence>
<proteinExistence type="inferred from homology"/>
<dbReference type="EMBL" id="JANBUO010001979">
    <property type="protein sequence ID" value="KAJ2796165.1"/>
    <property type="molecule type" value="Genomic_DNA"/>
</dbReference>
<keyword evidence="4 12" id="KW-0812">Transmembrane</keyword>
<protein>
    <submittedName>
        <fullName evidence="13">Uncharacterized protein</fullName>
    </submittedName>
</protein>
<dbReference type="GO" id="GO:0031201">
    <property type="term" value="C:SNARE complex"/>
    <property type="evidence" value="ECO:0007669"/>
    <property type="project" value="TreeGrafter"/>
</dbReference>
<keyword evidence="7" id="KW-0653">Protein transport</keyword>
<evidence type="ECO:0000256" key="9">
    <source>
        <dbReference type="ARBA" id="ARBA00023136"/>
    </source>
</evidence>
<keyword evidence="5" id="KW-0256">Endoplasmic reticulum</keyword>
<dbReference type="PANTHER" id="PTHR13050:SF7">
    <property type="entry name" value="VESICLE TRANSPORT PROTEIN USE1"/>
    <property type="match status" value="1"/>
</dbReference>
<comment type="caution">
    <text evidence="13">The sequence shown here is derived from an EMBL/GenBank/DDBJ whole genome shotgun (WGS) entry which is preliminary data.</text>
</comment>
<organism evidence="13 14">
    <name type="scientific">Coemansia guatemalensis</name>
    <dbReference type="NCBI Taxonomy" id="2761395"/>
    <lineage>
        <taxon>Eukaryota</taxon>
        <taxon>Fungi</taxon>
        <taxon>Fungi incertae sedis</taxon>
        <taxon>Zoopagomycota</taxon>
        <taxon>Kickxellomycotina</taxon>
        <taxon>Kickxellomycetes</taxon>
        <taxon>Kickxellales</taxon>
        <taxon>Kickxellaceae</taxon>
        <taxon>Coemansia</taxon>
    </lineage>
</organism>
<evidence type="ECO:0000256" key="8">
    <source>
        <dbReference type="ARBA" id="ARBA00022989"/>
    </source>
</evidence>
<dbReference type="GO" id="GO:0005484">
    <property type="term" value="F:SNAP receptor activity"/>
    <property type="evidence" value="ECO:0007669"/>
    <property type="project" value="TreeGrafter"/>
</dbReference>
<evidence type="ECO:0000256" key="3">
    <source>
        <dbReference type="ARBA" id="ARBA00022448"/>
    </source>
</evidence>
<accession>A0A9W8HRD1</accession>
<feature type="coiled-coil region" evidence="10">
    <location>
        <begin position="149"/>
        <end position="196"/>
    </location>
</feature>
<feature type="transmembrane region" description="Helical" evidence="12">
    <location>
        <begin position="255"/>
        <end position="275"/>
    </location>
</feature>
<evidence type="ECO:0000256" key="4">
    <source>
        <dbReference type="ARBA" id="ARBA00022692"/>
    </source>
</evidence>
<keyword evidence="10" id="KW-0175">Coiled coil</keyword>
<name>A0A9W8HRD1_9FUNG</name>
<comment type="similarity">
    <text evidence="2">Belongs to the USE1 family.</text>
</comment>
<reference evidence="13" key="1">
    <citation type="submission" date="2022-07" db="EMBL/GenBank/DDBJ databases">
        <title>Phylogenomic reconstructions and comparative analyses of Kickxellomycotina fungi.</title>
        <authorList>
            <person name="Reynolds N.K."/>
            <person name="Stajich J.E."/>
            <person name="Barry K."/>
            <person name="Grigoriev I.V."/>
            <person name="Crous P."/>
            <person name="Smith M.E."/>
        </authorList>
    </citation>
    <scope>NUCLEOTIDE SEQUENCE</scope>
    <source>
        <strain evidence="13">NRRL 1565</strain>
    </source>
</reference>
<evidence type="ECO:0000313" key="13">
    <source>
        <dbReference type="EMBL" id="KAJ2796165.1"/>
    </source>
</evidence>
<evidence type="ECO:0000256" key="7">
    <source>
        <dbReference type="ARBA" id="ARBA00022927"/>
    </source>
</evidence>
<evidence type="ECO:0000256" key="2">
    <source>
        <dbReference type="ARBA" id="ARBA00007891"/>
    </source>
</evidence>
<keyword evidence="14" id="KW-1185">Reference proteome</keyword>